<keyword evidence="3" id="KW-1185">Reference proteome</keyword>
<dbReference type="EMBL" id="LHPF02000014">
    <property type="protein sequence ID" value="PSC71470.1"/>
    <property type="molecule type" value="Genomic_DNA"/>
</dbReference>
<dbReference type="Proteomes" id="UP000239649">
    <property type="component" value="Unassembled WGS sequence"/>
</dbReference>
<evidence type="ECO:0000256" key="1">
    <source>
        <dbReference type="SAM" id="SignalP"/>
    </source>
</evidence>
<comment type="caution">
    <text evidence="2">The sequence shown here is derived from an EMBL/GenBank/DDBJ whole genome shotgun (WGS) entry which is preliminary data.</text>
</comment>
<protein>
    <submittedName>
        <fullName evidence="2">Uncharacterized protein</fullName>
    </submittedName>
</protein>
<evidence type="ECO:0000313" key="2">
    <source>
        <dbReference type="EMBL" id="PSC71470.1"/>
    </source>
</evidence>
<reference evidence="2 3" key="1">
    <citation type="journal article" date="2018" name="Plant J.">
        <title>Genome sequences of Chlorella sorokiniana UTEX 1602 and Micractinium conductrix SAG 241.80: implications to maltose excretion by a green alga.</title>
        <authorList>
            <person name="Arriola M.B."/>
            <person name="Velmurugan N."/>
            <person name="Zhang Y."/>
            <person name="Plunkett M.H."/>
            <person name="Hondzo H."/>
            <person name="Barney B.M."/>
        </authorList>
    </citation>
    <scope>NUCLEOTIDE SEQUENCE [LARGE SCALE GENOMIC DNA]</scope>
    <source>
        <strain evidence="2 3">SAG 241.80</strain>
    </source>
</reference>
<evidence type="ECO:0000313" key="3">
    <source>
        <dbReference type="Proteomes" id="UP000239649"/>
    </source>
</evidence>
<dbReference type="AlphaFoldDB" id="A0A2P6VBJ3"/>
<feature type="chain" id="PRO_5015162673" evidence="1">
    <location>
        <begin position="24"/>
        <end position="603"/>
    </location>
</feature>
<organism evidence="2 3">
    <name type="scientific">Micractinium conductrix</name>
    <dbReference type="NCBI Taxonomy" id="554055"/>
    <lineage>
        <taxon>Eukaryota</taxon>
        <taxon>Viridiplantae</taxon>
        <taxon>Chlorophyta</taxon>
        <taxon>core chlorophytes</taxon>
        <taxon>Trebouxiophyceae</taxon>
        <taxon>Chlorellales</taxon>
        <taxon>Chlorellaceae</taxon>
        <taxon>Chlorella clade</taxon>
        <taxon>Micractinium</taxon>
    </lineage>
</organism>
<gene>
    <name evidence="2" type="ORF">C2E20_5034</name>
</gene>
<feature type="signal peptide" evidence="1">
    <location>
        <begin position="1"/>
        <end position="23"/>
    </location>
</feature>
<name>A0A2P6VBJ3_9CHLO</name>
<sequence length="603" mass="58216">MLRTSWALAGLLLLALSAPVARAADGCTVDNGSEATIACTGDVPEKAPGGDEWAAALASLQNASTVALSFDSVNFTAAAFQRALTLVVGVGEPASVGSVSVNFNGCTMLGVEVDLATAAPLAGSTQYVINLSSCSVRDSAVNATAFLAAQTNLDVSLRLLGSDVSNNTLMAAGAVAVGATGKAAITLAEGSVVSDNTAVLLGALAVGGDGELSVQLASSNVTGNSLELMGLVALGGNATLAVDGASDAGVRVEGNAAEVASLMVVQGQPLVANVMEVVTGLGFGTEGFNLSTALDRAQAQVCAGVARLNLTAAAGELPPEVVQAVAPAALKIFGLLCAGDKPAANFTLGSLSGSLTELLGSGANSSGIVAALESVVESLLGPEAEQALEGVVSGLVANGTVDPAALDSLLAALLTSPAADTAAGVISDLLGKVADWLEAPLGGGGGTGNGTGTPGGEAPAGLDLGGVISEIFNTTSSPVGQAATDALSTIEGLLAGLTNGSTSAGDVVNSIVQTLTGGEGSLLAGTDVTSFIPILQAVVSDPEARGQLPALLQAVTNGDGGIGSTNLGPILGAILGNPDASAALPSLLGLLGKLGLQLPGAAG</sequence>
<dbReference type="OrthoDB" id="10669055at2759"/>
<proteinExistence type="predicted"/>
<keyword evidence="1" id="KW-0732">Signal</keyword>
<accession>A0A2P6VBJ3</accession>